<organism evidence="8 9">
    <name type="scientific">Diatrype stigma</name>
    <dbReference type="NCBI Taxonomy" id="117547"/>
    <lineage>
        <taxon>Eukaryota</taxon>
        <taxon>Fungi</taxon>
        <taxon>Dikarya</taxon>
        <taxon>Ascomycota</taxon>
        <taxon>Pezizomycotina</taxon>
        <taxon>Sordariomycetes</taxon>
        <taxon>Xylariomycetidae</taxon>
        <taxon>Xylariales</taxon>
        <taxon>Diatrypaceae</taxon>
        <taxon>Diatrype</taxon>
    </lineage>
</organism>
<dbReference type="GO" id="GO:0016616">
    <property type="term" value="F:oxidoreductase activity, acting on the CH-OH group of donors, NAD or NADP as acceptor"/>
    <property type="evidence" value="ECO:0007669"/>
    <property type="project" value="InterPro"/>
</dbReference>
<name>A0AAN9UJJ5_9PEZI</name>
<dbReference type="PROSITE" id="PS00671">
    <property type="entry name" value="D_2_HYDROXYACID_DH_3"/>
    <property type="match status" value="1"/>
</dbReference>
<evidence type="ECO:0000256" key="4">
    <source>
        <dbReference type="RuleBase" id="RU003719"/>
    </source>
</evidence>
<dbReference type="InterPro" id="IPR006139">
    <property type="entry name" value="D-isomer_2_OHA_DH_cat_dom"/>
</dbReference>
<dbReference type="EMBL" id="JAKJXP020000078">
    <property type="protein sequence ID" value="KAK7749145.1"/>
    <property type="molecule type" value="Genomic_DNA"/>
</dbReference>
<dbReference type="PANTHER" id="PTHR43761:SF1">
    <property type="entry name" value="D-ISOMER SPECIFIC 2-HYDROXYACID DEHYDROGENASE CATALYTIC DOMAIN-CONTAINING PROTEIN-RELATED"/>
    <property type="match status" value="1"/>
</dbReference>
<dbReference type="InterPro" id="IPR029753">
    <property type="entry name" value="D-isomer_DH_CS"/>
</dbReference>
<comment type="caution">
    <text evidence="8">The sequence shown here is derived from an EMBL/GenBank/DDBJ whole genome shotgun (WGS) entry which is preliminary data.</text>
</comment>
<dbReference type="GO" id="GO:0051287">
    <property type="term" value="F:NAD binding"/>
    <property type="evidence" value="ECO:0007669"/>
    <property type="project" value="InterPro"/>
</dbReference>
<comment type="similarity">
    <text evidence="1 4">Belongs to the D-isomer specific 2-hydroxyacid dehydrogenase family.</text>
</comment>
<reference evidence="8 9" key="1">
    <citation type="submission" date="2024-02" db="EMBL/GenBank/DDBJ databases">
        <title>De novo assembly and annotation of 12 fungi associated with fruit tree decline syndrome in Ontario, Canada.</title>
        <authorList>
            <person name="Sulman M."/>
            <person name="Ellouze W."/>
            <person name="Ilyukhin E."/>
        </authorList>
    </citation>
    <scope>NUCLEOTIDE SEQUENCE [LARGE SCALE GENOMIC DNA]</scope>
    <source>
        <strain evidence="8 9">M11/M66-122</strain>
    </source>
</reference>
<evidence type="ECO:0000259" key="6">
    <source>
        <dbReference type="Pfam" id="PF00389"/>
    </source>
</evidence>
<dbReference type="Proteomes" id="UP001320420">
    <property type="component" value="Unassembled WGS sequence"/>
</dbReference>
<evidence type="ECO:0000259" key="7">
    <source>
        <dbReference type="Pfam" id="PF02826"/>
    </source>
</evidence>
<dbReference type="Pfam" id="PF00389">
    <property type="entry name" value="2-Hacid_dh"/>
    <property type="match status" value="1"/>
</dbReference>
<sequence>MALPTHLNIVALETFFTPLPPLTVPSPHTFTLTSYNRTTPAELPSRIQDAHILITCIIPLRADALSAAAAPNLRLVVVLASGTDSVDLATCRARGIRVLNSPGCNADAVAEHAVALYFAARRSLVPTMADLRAGEWPRRGSLMTRAFAAGAAPRGCRDETAVVVGYGAVGRRVEALLSALGMRVVIAARKSAAAAAANNPPSSSSPSSITTTDSATIAKPKTTERVPFEEALKMATVLVLCCPRTPDTLHMISEPQLATMRADAVIVNVARGGVVVEEALLAALREGKIAGAAVDVFDAEPAGPDTSPLLEPDAVQGLNLVTTPHMAWIGMDTNINLQRALQENIEGFLVGKVAEERVRAFWGCHE</sequence>
<feature type="domain" description="D-isomer specific 2-hydroxyacid dehydrogenase catalytic" evidence="6">
    <location>
        <begin position="31"/>
        <end position="358"/>
    </location>
</feature>
<evidence type="ECO:0000256" key="1">
    <source>
        <dbReference type="ARBA" id="ARBA00005854"/>
    </source>
</evidence>
<dbReference type="Pfam" id="PF02826">
    <property type="entry name" value="2-Hacid_dh_C"/>
    <property type="match status" value="1"/>
</dbReference>
<dbReference type="CDD" id="cd05198">
    <property type="entry name" value="formate_dh_like"/>
    <property type="match status" value="1"/>
</dbReference>
<evidence type="ECO:0000256" key="5">
    <source>
        <dbReference type="SAM" id="MobiDB-lite"/>
    </source>
</evidence>
<feature type="compositionally biased region" description="Low complexity" evidence="5">
    <location>
        <begin position="195"/>
        <end position="218"/>
    </location>
</feature>
<evidence type="ECO:0000256" key="3">
    <source>
        <dbReference type="ARBA" id="ARBA00023027"/>
    </source>
</evidence>
<feature type="region of interest" description="Disordered" evidence="5">
    <location>
        <begin position="195"/>
        <end position="222"/>
    </location>
</feature>
<keyword evidence="2 4" id="KW-0560">Oxidoreductase</keyword>
<evidence type="ECO:0000313" key="8">
    <source>
        <dbReference type="EMBL" id="KAK7749145.1"/>
    </source>
</evidence>
<evidence type="ECO:0008006" key="10">
    <source>
        <dbReference type="Google" id="ProtNLM"/>
    </source>
</evidence>
<feature type="domain" description="D-isomer specific 2-hydroxyacid dehydrogenase NAD-binding" evidence="7">
    <location>
        <begin position="115"/>
        <end position="327"/>
    </location>
</feature>
<dbReference type="InterPro" id="IPR036291">
    <property type="entry name" value="NAD(P)-bd_dom_sf"/>
</dbReference>
<proteinExistence type="inferred from homology"/>
<dbReference type="PANTHER" id="PTHR43761">
    <property type="entry name" value="D-ISOMER SPECIFIC 2-HYDROXYACID DEHYDROGENASE FAMILY PROTEIN (AFU_ORTHOLOGUE AFUA_1G13630)"/>
    <property type="match status" value="1"/>
</dbReference>
<evidence type="ECO:0000313" key="9">
    <source>
        <dbReference type="Proteomes" id="UP001320420"/>
    </source>
</evidence>
<protein>
    <recommendedName>
        <fullName evidence="10">Glycerate dehydrogenase</fullName>
    </recommendedName>
</protein>
<keyword evidence="9" id="KW-1185">Reference proteome</keyword>
<dbReference type="SUPFAM" id="SSF52283">
    <property type="entry name" value="Formate/glycerate dehydrogenase catalytic domain-like"/>
    <property type="match status" value="1"/>
</dbReference>
<dbReference type="AlphaFoldDB" id="A0AAN9UJJ5"/>
<keyword evidence="3" id="KW-0520">NAD</keyword>
<gene>
    <name evidence="8" type="ORF">SLS62_008433</name>
</gene>
<accession>A0AAN9UJJ5</accession>
<evidence type="ECO:0000256" key="2">
    <source>
        <dbReference type="ARBA" id="ARBA00023002"/>
    </source>
</evidence>
<dbReference type="SUPFAM" id="SSF51735">
    <property type="entry name" value="NAD(P)-binding Rossmann-fold domains"/>
    <property type="match status" value="1"/>
</dbReference>
<dbReference type="InterPro" id="IPR050418">
    <property type="entry name" value="D-iso_2-hydroxyacid_DH_PdxB"/>
</dbReference>
<dbReference type="Gene3D" id="3.40.50.720">
    <property type="entry name" value="NAD(P)-binding Rossmann-like Domain"/>
    <property type="match status" value="2"/>
</dbReference>
<dbReference type="InterPro" id="IPR006140">
    <property type="entry name" value="D-isomer_DH_NAD-bd"/>
</dbReference>